<gene>
    <name evidence="2" type="ORF">GCWU000321_01097</name>
</gene>
<sequence length="240" mass="27381">MMGLKICLGIFFVLFLFLLIPIRYRFILEIKHLAVTVEFIFGLYKKTMELPGKKRERTADADEKIEELLFADEERPAAAQRAEMILADETEPEKAPEEKTKENKAEKHKESADEGKGEKKKHPPLWKQLRFAVHNGLAENIFKALAAVLAHSMPRKWDFCGEFGTGDPMQTGLLAGMAKAFLPEAAKNVVWKYIEPSYKLKGKGQGRIIPFYAVYIVLRLAASAPARQFWRYRQGGIHDE</sequence>
<dbReference type="HOGENOM" id="CLU_1110050_0_0_9"/>
<dbReference type="STRING" id="592028.GCWU000321_01097"/>
<proteinExistence type="predicted"/>
<feature type="compositionally biased region" description="Basic and acidic residues" evidence="1">
    <location>
        <begin position="92"/>
        <end position="117"/>
    </location>
</feature>
<dbReference type="Proteomes" id="UP000004736">
    <property type="component" value="Unassembled WGS sequence"/>
</dbReference>
<dbReference type="GeneID" id="78277762"/>
<organism evidence="2 3">
    <name type="scientific">Dialister invisus DSM 15470</name>
    <dbReference type="NCBI Taxonomy" id="592028"/>
    <lineage>
        <taxon>Bacteria</taxon>
        <taxon>Bacillati</taxon>
        <taxon>Bacillota</taxon>
        <taxon>Negativicutes</taxon>
        <taxon>Veillonellales</taxon>
        <taxon>Veillonellaceae</taxon>
        <taxon>Dialister</taxon>
    </lineage>
</organism>
<dbReference type="OrthoDB" id="1632085at2"/>
<dbReference type="RefSeq" id="WP_007070045.1">
    <property type="nucleotide sequence ID" value="NZ_GG698602.1"/>
</dbReference>
<reference evidence="2" key="1">
    <citation type="submission" date="2009-09" db="EMBL/GenBank/DDBJ databases">
        <authorList>
            <person name="Weinstock G."/>
            <person name="Sodergren E."/>
            <person name="Clifton S."/>
            <person name="Fulton L."/>
            <person name="Fulton B."/>
            <person name="Courtney L."/>
            <person name="Fronick C."/>
            <person name="Harrison M."/>
            <person name="Strong C."/>
            <person name="Farmer C."/>
            <person name="Delahaunty K."/>
            <person name="Markovic C."/>
            <person name="Hall O."/>
            <person name="Minx P."/>
            <person name="Tomlinson C."/>
            <person name="Mitreva M."/>
            <person name="Nelson J."/>
            <person name="Hou S."/>
            <person name="Wollam A."/>
            <person name="Pepin K.H."/>
            <person name="Johnson M."/>
            <person name="Bhonagiri V."/>
            <person name="Nash W.E."/>
            <person name="Warren W."/>
            <person name="Chinwalla A."/>
            <person name="Mardis E.R."/>
            <person name="Wilson R.K."/>
        </authorList>
    </citation>
    <scope>NUCLEOTIDE SEQUENCE [LARGE SCALE GENOMIC DNA]</scope>
    <source>
        <strain evidence="2">DSM 15470</strain>
    </source>
</reference>
<evidence type="ECO:0000313" key="3">
    <source>
        <dbReference type="Proteomes" id="UP000004736"/>
    </source>
</evidence>
<keyword evidence="3" id="KW-1185">Reference proteome</keyword>
<name>C9LNH6_9FIRM</name>
<accession>C9LNH6</accession>
<evidence type="ECO:0000313" key="2">
    <source>
        <dbReference type="EMBL" id="EEW97112.1"/>
    </source>
</evidence>
<dbReference type="AlphaFoldDB" id="C9LNH6"/>
<protein>
    <recommendedName>
        <fullName evidence="4">DUF2953 domain-containing protein</fullName>
    </recommendedName>
</protein>
<evidence type="ECO:0008006" key="4">
    <source>
        <dbReference type="Google" id="ProtNLM"/>
    </source>
</evidence>
<evidence type="ECO:0000256" key="1">
    <source>
        <dbReference type="SAM" id="MobiDB-lite"/>
    </source>
</evidence>
<dbReference type="EMBL" id="ACIM02000001">
    <property type="protein sequence ID" value="EEW97112.1"/>
    <property type="molecule type" value="Genomic_DNA"/>
</dbReference>
<feature type="region of interest" description="Disordered" evidence="1">
    <location>
        <begin position="87"/>
        <end position="122"/>
    </location>
</feature>
<comment type="caution">
    <text evidence="2">The sequence shown here is derived from an EMBL/GenBank/DDBJ whole genome shotgun (WGS) entry which is preliminary data.</text>
</comment>